<gene>
    <name evidence="1" type="ORF">CA54_27900</name>
</gene>
<evidence type="ECO:0000313" key="2">
    <source>
        <dbReference type="Proteomes" id="UP000320735"/>
    </source>
</evidence>
<dbReference type="AlphaFoldDB" id="A0A5C6BPG2"/>
<organism evidence="1 2">
    <name type="scientific">Symmachiella macrocystis</name>
    <dbReference type="NCBI Taxonomy" id="2527985"/>
    <lineage>
        <taxon>Bacteria</taxon>
        <taxon>Pseudomonadati</taxon>
        <taxon>Planctomycetota</taxon>
        <taxon>Planctomycetia</taxon>
        <taxon>Planctomycetales</taxon>
        <taxon>Planctomycetaceae</taxon>
        <taxon>Symmachiella</taxon>
    </lineage>
</organism>
<keyword evidence="2" id="KW-1185">Reference proteome</keyword>
<proteinExistence type="predicted"/>
<reference evidence="1 2" key="1">
    <citation type="submission" date="2019-02" db="EMBL/GenBank/DDBJ databases">
        <title>Deep-cultivation of Planctomycetes and their phenomic and genomic characterization uncovers novel biology.</title>
        <authorList>
            <person name="Wiegand S."/>
            <person name="Jogler M."/>
            <person name="Boedeker C."/>
            <person name="Pinto D."/>
            <person name="Vollmers J."/>
            <person name="Rivas-Marin E."/>
            <person name="Kohn T."/>
            <person name="Peeters S.H."/>
            <person name="Heuer A."/>
            <person name="Rast P."/>
            <person name="Oberbeckmann S."/>
            <person name="Bunk B."/>
            <person name="Jeske O."/>
            <person name="Meyerdierks A."/>
            <person name="Storesund J.E."/>
            <person name="Kallscheuer N."/>
            <person name="Luecker S."/>
            <person name="Lage O.M."/>
            <person name="Pohl T."/>
            <person name="Merkel B.J."/>
            <person name="Hornburger P."/>
            <person name="Mueller R.-W."/>
            <person name="Bruemmer F."/>
            <person name="Labrenz M."/>
            <person name="Spormann A.M."/>
            <person name="Op Den Camp H."/>
            <person name="Overmann J."/>
            <person name="Amann R."/>
            <person name="Jetten M.S.M."/>
            <person name="Mascher T."/>
            <person name="Medema M.H."/>
            <person name="Devos D.P."/>
            <person name="Kaster A.-K."/>
            <person name="Ovreas L."/>
            <person name="Rohde M."/>
            <person name="Galperin M.Y."/>
            <person name="Jogler C."/>
        </authorList>
    </citation>
    <scope>NUCLEOTIDE SEQUENCE [LARGE SCALE GENOMIC DNA]</scope>
    <source>
        <strain evidence="1 2">CA54</strain>
    </source>
</reference>
<name>A0A5C6BPG2_9PLAN</name>
<sequence length="70" mass="7502">MQKNGQRPFDTLAWGIAPGMRSQPNIDLATGQIHRTAWPAVYMAFGQTGPIDSPTWGVASGYGGKRPSAK</sequence>
<dbReference type="Proteomes" id="UP000320735">
    <property type="component" value="Unassembled WGS sequence"/>
</dbReference>
<comment type="caution">
    <text evidence="1">The sequence shown here is derived from an EMBL/GenBank/DDBJ whole genome shotgun (WGS) entry which is preliminary data.</text>
</comment>
<dbReference type="EMBL" id="SJPP01000001">
    <property type="protein sequence ID" value="TWU13948.1"/>
    <property type="molecule type" value="Genomic_DNA"/>
</dbReference>
<accession>A0A5C6BPG2</accession>
<evidence type="ECO:0000313" key="1">
    <source>
        <dbReference type="EMBL" id="TWU13948.1"/>
    </source>
</evidence>
<protein>
    <submittedName>
        <fullName evidence="1">Uncharacterized protein</fullName>
    </submittedName>
</protein>